<dbReference type="InterPro" id="IPR041382">
    <property type="entry name" value="SH3_16"/>
</dbReference>
<dbReference type="GeneID" id="34758282"/>
<evidence type="ECO:0000313" key="7">
    <source>
        <dbReference type="EMBL" id="SCQ20223.1"/>
    </source>
</evidence>
<keyword evidence="4" id="KW-0788">Thiol protease</keyword>
<dbReference type="PANTHER" id="PTHR47053:SF1">
    <property type="entry name" value="MUREIN DD-ENDOPEPTIDASE MEPH-RELATED"/>
    <property type="match status" value="1"/>
</dbReference>
<dbReference type="Proteomes" id="UP000182057">
    <property type="component" value="Unassembled WGS sequence"/>
</dbReference>
<dbReference type="AlphaFoldDB" id="A0A1D3UJG1"/>
<dbReference type="PROSITE" id="PS51935">
    <property type="entry name" value="NLPC_P60"/>
    <property type="match status" value="1"/>
</dbReference>
<dbReference type="Pfam" id="PF18348">
    <property type="entry name" value="SH3_16"/>
    <property type="match status" value="1"/>
</dbReference>
<dbReference type="Pfam" id="PF00877">
    <property type="entry name" value="NLPC_P60"/>
    <property type="match status" value="1"/>
</dbReference>
<gene>
    <name evidence="7" type="primary">ykfC</name>
    <name evidence="7" type="ORF">TFUB20_00963</name>
</gene>
<keyword evidence="5" id="KW-0732">Signal</keyword>
<proteinExistence type="inferred from homology"/>
<keyword evidence="2" id="KW-0645">Protease</keyword>
<accession>A0A1D3UJG1</accession>
<dbReference type="InterPro" id="IPR038765">
    <property type="entry name" value="Papain-like_cys_pep_sf"/>
</dbReference>
<evidence type="ECO:0000256" key="4">
    <source>
        <dbReference type="ARBA" id="ARBA00022807"/>
    </source>
</evidence>
<dbReference type="GO" id="GO:0006508">
    <property type="term" value="P:proteolysis"/>
    <property type="evidence" value="ECO:0007669"/>
    <property type="project" value="UniProtKB-KW"/>
</dbReference>
<name>A0A1D3UJG1_TANFO</name>
<dbReference type="InterPro" id="IPR051202">
    <property type="entry name" value="Peptidase_C40"/>
</dbReference>
<evidence type="ECO:0000313" key="8">
    <source>
        <dbReference type="Proteomes" id="UP000182057"/>
    </source>
</evidence>
<reference evidence="7 8" key="1">
    <citation type="submission" date="2016-09" db="EMBL/GenBank/DDBJ databases">
        <authorList>
            <person name="Capua I."/>
            <person name="De Benedictis P."/>
            <person name="Joannis T."/>
            <person name="Lombin L.H."/>
            <person name="Cattoli G."/>
        </authorList>
    </citation>
    <scope>NUCLEOTIDE SEQUENCE [LARGE SCALE GENOMIC DNA]</scope>
    <source>
        <strain evidence="7 8">UB20</strain>
    </source>
</reference>
<feature type="signal peptide" evidence="5">
    <location>
        <begin position="1"/>
        <end position="20"/>
    </location>
</feature>
<dbReference type="OrthoDB" id="9813368at2"/>
<dbReference type="PANTHER" id="PTHR47053">
    <property type="entry name" value="MUREIN DD-ENDOPEPTIDASE MEPH-RELATED"/>
    <property type="match status" value="1"/>
</dbReference>
<dbReference type="SUPFAM" id="SSF54001">
    <property type="entry name" value="Cysteine proteinases"/>
    <property type="match status" value="1"/>
</dbReference>
<protein>
    <submittedName>
        <fullName evidence="7">Gamma-D-glutamyl-L-lysine endopeptidase</fullName>
        <ecNumber evidence="7">3.4.-.-</ecNumber>
    </submittedName>
</protein>
<dbReference type="EC" id="3.4.-.-" evidence="7"/>
<dbReference type="Gene3D" id="2.30.30.40">
    <property type="entry name" value="SH3 Domains"/>
    <property type="match status" value="2"/>
</dbReference>
<evidence type="ECO:0000259" key="6">
    <source>
        <dbReference type="PROSITE" id="PS51935"/>
    </source>
</evidence>
<comment type="similarity">
    <text evidence="1">Belongs to the peptidase C40 family.</text>
</comment>
<feature type="chain" id="PRO_5009841164" evidence="5">
    <location>
        <begin position="21"/>
        <end position="360"/>
    </location>
</feature>
<dbReference type="Gene3D" id="3.90.1720.10">
    <property type="entry name" value="endopeptidase domain like (from Nostoc punctiforme)"/>
    <property type="match status" value="1"/>
</dbReference>
<dbReference type="EMBL" id="FMMM01000033">
    <property type="protein sequence ID" value="SCQ20223.1"/>
    <property type="molecule type" value="Genomic_DNA"/>
</dbReference>
<evidence type="ECO:0000256" key="2">
    <source>
        <dbReference type="ARBA" id="ARBA00022670"/>
    </source>
</evidence>
<dbReference type="RefSeq" id="WP_014224429.1">
    <property type="nucleotide sequence ID" value="NZ_CAJPTF010000022.1"/>
</dbReference>
<dbReference type="InterPro" id="IPR000064">
    <property type="entry name" value="NLP_P60_dom"/>
</dbReference>
<evidence type="ECO:0000256" key="3">
    <source>
        <dbReference type="ARBA" id="ARBA00022801"/>
    </source>
</evidence>
<evidence type="ECO:0000256" key="5">
    <source>
        <dbReference type="SAM" id="SignalP"/>
    </source>
</evidence>
<dbReference type="OMA" id="HVGMWIG"/>
<feature type="domain" description="NlpC/P60" evidence="6">
    <location>
        <begin position="205"/>
        <end position="334"/>
    </location>
</feature>
<evidence type="ECO:0000256" key="1">
    <source>
        <dbReference type="ARBA" id="ARBA00007074"/>
    </source>
</evidence>
<sequence length="360" mass="40072" precursor="true">MKRFLYFILAFLCFASLTTAEGSLFATKDTVRQTPQDTVPIRRLTLQSLPAPLEPSAAMDERTYGVVTLSVASIRTQGRYPAEMATQALLGTPVRILERHDGWLRIQTPDNYTGYTKSGNVTEMSADAFAAWTDAPKIIFLAHHGFAYSRADRKSPPVSDLVAGNMLRLEGKKGAFYRVSYPDGRTAFVLKAEAQPMDEWLKHIHLTAERVLATAQSFMGVPYLWGGTSSKAMDCSGFVKTVFFLHGLILQRDASQQCVTGEQIDITNGYGNLRPGDLLFFGKSRDRIRHVGIYLGNGEFIHEATQVKVGSLTPSAPNYDVLNASEFVRACRIIGAREWSGISTIKNNPYYQNPWNKQKQ</sequence>
<organism evidence="7 8">
    <name type="scientific">Tannerella forsythia</name>
    <name type="common">Bacteroides forsythus</name>
    <dbReference type="NCBI Taxonomy" id="28112"/>
    <lineage>
        <taxon>Bacteria</taxon>
        <taxon>Pseudomonadati</taxon>
        <taxon>Bacteroidota</taxon>
        <taxon>Bacteroidia</taxon>
        <taxon>Bacteroidales</taxon>
        <taxon>Tannerellaceae</taxon>
        <taxon>Tannerella</taxon>
    </lineage>
</organism>
<keyword evidence="3 7" id="KW-0378">Hydrolase</keyword>
<dbReference type="GO" id="GO:0008234">
    <property type="term" value="F:cysteine-type peptidase activity"/>
    <property type="evidence" value="ECO:0007669"/>
    <property type="project" value="UniProtKB-KW"/>
</dbReference>